<evidence type="ECO:0000256" key="5">
    <source>
        <dbReference type="ARBA" id="ARBA00038063"/>
    </source>
</evidence>
<proteinExistence type="inferred from homology"/>
<dbReference type="STRING" id="690850.Desaf_2696"/>
<comment type="function">
    <text evidence="7">Catalyzes the release of premature peptidyl moieties from peptidyl-tRNA molecules trapped in stalled 50S ribosomal subunits, and thus maintains levels of free tRNAs and 50S ribosomes.</text>
</comment>
<dbReference type="AlphaFoldDB" id="F3Z0T4"/>
<dbReference type="InterPro" id="IPR018171">
    <property type="entry name" value="Pept_tRNA_hydro_CS"/>
</dbReference>
<dbReference type="Gene3D" id="3.40.50.1470">
    <property type="entry name" value="Peptidyl-tRNA hydrolase"/>
    <property type="match status" value="1"/>
</dbReference>
<dbReference type="PANTHER" id="PTHR17224">
    <property type="entry name" value="PEPTIDYL-TRNA HYDROLASE"/>
    <property type="match status" value="1"/>
</dbReference>
<evidence type="ECO:0000256" key="2">
    <source>
        <dbReference type="ARBA" id="ARBA00022555"/>
    </source>
</evidence>
<evidence type="ECO:0000313" key="10">
    <source>
        <dbReference type="EMBL" id="EGJ51012.1"/>
    </source>
</evidence>
<feature type="site" description="Stabilizes the basic form of H active site to accept a proton" evidence="7">
    <location>
        <position position="102"/>
    </location>
</feature>
<evidence type="ECO:0000256" key="8">
    <source>
        <dbReference type="RuleBase" id="RU000673"/>
    </source>
</evidence>
<feature type="binding site" evidence="7">
    <location>
        <position position="77"/>
    </location>
    <ligand>
        <name>tRNA</name>
        <dbReference type="ChEBI" id="CHEBI:17843"/>
    </ligand>
</feature>
<dbReference type="GO" id="GO:0005737">
    <property type="term" value="C:cytoplasm"/>
    <property type="evidence" value="ECO:0007669"/>
    <property type="project" value="UniProtKB-SubCell"/>
</dbReference>
<dbReference type="GO" id="GO:0000049">
    <property type="term" value="F:tRNA binding"/>
    <property type="evidence" value="ECO:0007669"/>
    <property type="project" value="UniProtKB-UniRule"/>
</dbReference>
<organism evidence="10 11">
    <name type="scientific">Desulfocurvibacter africanus subsp. africanus str. Walvis Bay</name>
    <dbReference type="NCBI Taxonomy" id="690850"/>
    <lineage>
        <taxon>Bacteria</taxon>
        <taxon>Pseudomonadati</taxon>
        <taxon>Thermodesulfobacteriota</taxon>
        <taxon>Desulfovibrionia</taxon>
        <taxon>Desulfovibrionales</taxon>
        <taxon>Desulfovibrionaceae</taxon>
        <taxon>Desulfocurvibacter</taxon>
    </lineage>
</organism>
<evidence type="ECO:0000313" key="11">
    <source>
        <dbReference type="Proteomes" id="UP000007844"/>
    </source>
</evidence>
<dbReference type="GO" id="GO:0006515">
    <property type="term" value="P:protein quality control for misfolded or incompletely synthesized proteins"/>
    <property type="evidence" value="ECO:0007669"/>
    <property type="project" value="UniProtKB-UniRule"/>
</dbReference>
<feature type="binding site" evidence="7">
    <location>
        <position position="75"/>
    </location>
    <ligand>
        <name>tRNA</name>
        <dbReference type="ChEBI" id="CHEBI:17843"/>
    </ligand>
</feature>
<dbReference type="eggNOG" id="COG0193">
    <property type="taxonomic scope" value="Bacteria"/>
</dbReference>
<dbReference type="HAMAP" id="MF_00083">
    <property type="entry name" value="Pept_tRNA_hydro_bact"/>
    <property type="match status" value="1"/>
</dbReference>
<evidence type="ECO:0000256" key="3">
    <source>
        <dbReference type="ARBA" id="ARBA00022801"/>
    </source>
</evidence>
<reference evidence="10 11" key="1">
    <citation type="journal article" date="2011" name="J. Bacteriol.">
        <title>Genome sequence of the mercury-methylating and pleomorphic Desulfovibrio africanus Strain Walvis Bay.</title>
        <authorList>
            <person name="Brown S.D."/>
            <person name="Wall J.D."/>
            <person name="Kucken A.M."/>
            <person name="Gilmour C.C."/>
            <person name="Podar M."/>
            <person name="Brandt C.C."/>
            <person name="Teshima H."/>
            <person name="Detter J.C."/>
            <person name="Han C.S."/>
            <person name="Land M.L."/>
            <person name="Lucas S."/>
            <person name="Han J."/>
            <person name="Pennacchio L."/>
            <person name="Nolan M."/>
            <person name="Pitluck S."/>
            <person name="Woyke T."/>
            <person name="Goodwin L."/>
            <person name="Palumbo A.V."/>
            <person name="Elias D.A."/>
        </authorList>
    </citation>
    <scope>NUCLEOTIDE SEQUENCE [LARGE SCALE GENOMIC DNA]</scope>
    <source>
        <strain evidence="10 11">Walvis Bay</strain>
    </source>
</reference>
<dbReference type="RefSeq" id="WP_014260697.1">
    <property type="nucleotide sequence ID" value="NC_016629.1"/>
</dbReference>
<feature type="active site" description="Proton acceptor" evidence="7">
    <location>
        <position position="22"/>
    </location>
</feature>
<dbReference type="HOGENOM" id="CLU_062456_3_1_7"/>
<feature type="binding site" evidence="7">
    <location>
        <position position="17"/>
    </location>
    <ligand>
        <name>tRNA</name>
        <dbReference type="ChEBI" id="CHEBI:17843"/>
    </ligand>
</feature>
<dbReference type="EMBL" id="CP003221">
    <property type="protein sequence ID" value="EGJ51012.1"/>
    <property type="molecule type" value="Genomic_DNA"/>
</dbReference>
<comment type="similarity">
    <text evidence="5 7 9">Belongs to the PTH family.</text>
</comment>
<evidence type="ECO:0000256" key="4">
    <source>
        <dbReference type="ARBA" id="ARBA00022884"/>
    </source>
</evidence>
<accession>F3Z0T4</accession>
<dbReference type="Proteomes" id="UP000007844">
    <property type="component" value="Chromosome"/>
</dbReference>
<evidence type="ECO:0000256" key="9">
    <source>
        <dbReference type="RuleBase" id="RU004320"/>
    </source>
</evidence>
<evidence type="ECO:0000256" key="1">
    <source>
        <dbReference type="ARBA" id="ARBA00013260"/>
    </source>
</evidence>
<comment type="catalytic activity">
    <reaction evidence="7 8">
        <text>an N-acyl-L-alpha-aminoacyl-tRNA + H2O = an N-acyl-L-amino acid + a tRNA + H(+)</text>
        <dbReference type="Rhea" id="RHEA:54448"/>
        <dbReference type="Rhea" id="RHEA-COMP:10123"/>
        <dbReference type="Rhea" id="RHEA-COMP:13883"/>
        <dbReference type="ChEBI" id="CHEBI:15377"/>
        <dbReference type="ChEBI" id="CHEBI:15378"/>
        <dbReference type="ChEBI" id="CHEBI:59874"/>
        <dbReference type="ChEBI" id="CHEBI:78442"/>
        <dbReference type="ChEBI" id="CHEBI:138191"/>
        <dbReference type="EC" id="3.1.1.29"/>
    </reaction>
</comment>
<keyword evidence="4 7" id="KW-0694">RNA-binding</keyword>
<dbReference type="Pfam" id="PF01195">
    <property type="entry name" value="Pept_tRNA_hydro"/>
    <property type="match status" value="1"/>
</dbReference>
<keyword evidence="7" id="KW-0963">Cytoplasm</keyword>
<comment type="subcellular location">
    <subcellularLocation>
        <location evidence="7">Cytoplasm</location>
    </subcellularLocation>
</comment>
<dbReference type="CDD" id="cd00462">
    <property type="entry name" value="PTH"/>
    <property type="match status" value="1"/>
</dbReference>
<gene>
    <name evidence="7" type="primary">pth</name>
    <name evidence="10" type="ORF">Desaf_2696</name>
</gene>
<evidence type="ECO:0000256" key="6">
    <source>
        <dbReference type="ARBA" id="ARBA00050038"/>
    </source>
</evidence>
<sequence>MDLKGLIVGLGNPGPEYEQTRHNIGFMLVDAVLEEIAAKPYRRMEQLPATDLYRLWRISLPRVKGDFLLAKPLTYMNLSGIAVARICRENGIQPRNTLIAHDEIDLPLGRMKFKVGGGAAGHNGVTSIVNELGTGDFPRLRLGIGRPAGALVREHVLTDFTPAELPLVNLVLAAARDALPVYFGKGLTAAMQTVNSFNAVQQSPSQG</sequence>
<keyword evidence="2 7" id="KW-0820">tRNA-binding</keyword>
<feature type="site" description="Discriminates between blocked and unblocked aminoacyl-tRNA" evidence="7">
    <location>
        <position position="12"/>
    </location>
</feature>
<dbReference type="SUPFAM" id="SSF53178">
    <property type="entry name" value="Peptidyl-tRNA hydrolase-like"/>
    <property type="match status" value="1"/>
</dbReference>
<dbReference type="PROSITE" id="PS01195">
    <property type="entry name" value="PEPT_TRNA_HYDROL_1"/>
    <property type="match status" value="1"/>
</dbReference>
<evidence type="ECO:0000256" key="7">
    <source>
        <dbReference type="HAMAP-Rule" id="MF_00083"/>
    </source>
</evidence>
<keyword evidence="11" id="KW-1185">Reference proteome</keyword>
<name>F3Z0T4_DESAF</name>
<dbReference type="NCBIfam" id="TIGR00447">
    <property type="entry name" value="pth"/>
    <property type="match status" value="1"/>
</dbReference>
<dbReference type="InterPro" id="IPR036416">
    <property type="entry name" value="Pept_tRNA_hydro_sf"/>
</dbReference>
<dbReference type="GO" id="GO:0072344">
    <property type="term" value="P:rescue of stalled ribosome"/>
    <property type="evidence" value="ECO:0007669"/>
    <property type="project" value="UniProtKB-UniRule"/>
</dbReference>
<protein>
    <recommendedName>
        <fullName evidence="6 7">Peptidyl-tRNA hydrolase</fullName>
        <shortName evidence="7">Pth</shortName>
        <ecNumber evidence="1 7">3.1.1.29</ecNumber>
    </recommendedName>
</protein>
<keyword evidence="3 7" id="KW-0378">Hydrolase</keyword>
<comment type="function">
    <text evidence="7">Hydrolyzes ribosome-free peptidyl-tRNAs (with 1 or more amino acids incorporated), which drop off the ribosome during protein synthesis, or as a result of ribosome stalling.</text>
</comment>
<dbReference type="InterPro" id="IPR001328">
    <property type="entry name" value="Pept_tRNA_hydro"/>
</dbReference>
<feature type="binding site" evidence="7">
    <location>
        <position position="123"/>
    </location>
    <ligand>
        <name>tRNA</name>
        <dbReference type="ChEBI" id="CHEBI:17843"/>
    </ligand>
</feature>
<comment type="subunit">
    <text evidence="7">Monomer.</text>
</comment>
<dbReference type="KEGG" id="daf:Desaf_2696"/>
<dbReference type="EC" id="3.1.1.29" evidence="1 7"/>
<dbReference type="PANTHER" id="PTHR17224:SF1">
    <property type="entry name" value="PEPTIDYL-TRNA HYDROLASE"/>
    <property type="match status" value="1"/>
</dbReference>
<dbReference type="GO" id="GO:0004045">
    <property type="term" value="F:peptidyl-tRNA hydrolase activity"/>
    <property type="evidence" value="ECO:0007669"/>
    <property type="project" value="UniProtKB-UniRule"/>
</dbReference>